<reference evidence="2 3" key="1">
    <citation type="journal article" date="2014" name="BMC Microbiol.">
        <title>The oxygen-independent metabolism of cyclic monoterpenes in Castellaniella defragrans 65Phen.</title>
        <authorList>
            <person name="Petasch J."/>
            <person name="Disch E.M."/>
            <person name="Markert S."/>
            <person name="Becher D."/>
            <person name="Schweder T."/>
            <person name="Huttel B."/>
            <person name="Reinhardt R."/>
            <person name="Harder J."/>
        </authorList>
    </citation>
    <scope>NUCLEOTIDE SEQUENCE [LARGE SCALE GENOMIC DNA]</scope>
    <source>
        <strain evidence="2">65Phen</strain>
    </source>
</reference>
<name>W8X5K2_CASD6</name>
<dbReference type="EMBL" id="HG916765">
    <property type="protein sequence ID" value="CDM25697.1"/>
    <property type="molecule type" value="Genomic_DNA"/>
</dbReference>
<dbReference type="Proteomes" id="UP000019805">
    <property type="component" value="Chromosome"/>
</dbReference>
<organism evidence="2 3">
    <name type="scientific">Castellaniella defragrans (strain DSM 12143 / CCUG 39792 / 65Phen)</name>
    <name type="common">Alcaligenes defragrans</name>
    <dbReference type="NCBI Taxonomy" id="1437824"/>
    <lineage>
        <taxon>Bacteria</taxon>
        <taxon>Pseudomonadati</taxon>
        <taxon>Pseudomonadota</taxon>
        <taxon>Betaproteobacteria</taxon>
        <taxon>Burkholderiales</taxon>
        <taxon>Alcaligenaceae</taxon>
        <taxon>Castellaniella</taxon>
    </lineage>
</organism>
<feature type="region of interest" description="Disordered" evidence="1">
    <location>
        <begin position="1"/>
        <end position="61"/>
    </location>
</feature>
<keyword evidence="3" id="KW-1185">Reference proteome</keyword>
<feature type="compositionally biased region" description="Basic and acidic residues" evidence="1">
    <location>
        <begin position="1"/>
        <end position="16"/>
    </location>
</feature>
<proteinExistence type="predicted"/>
<evidence type="ECO:0000313" key="2">
    <source>
        <dbReference type="EMBL" id="CDM25697.1"/>
    </source>
</evidence>
<dbReference type="AlphaFoldDB" id="W8X5K2"/>
<evidence type="ECO:0000256" key="1">
    <source>
        <dbReference type="SAM" id="MobiDB-lite"/>
    </source>
</evidence>
<sequence length="61" mass="6203">MSGHGDGWKDGGRIEEGSGDFGQHFDAAGTPCLQRGEGVDGRGTIAVSSGPDPDPAFRTQG</sequence>
<protein>
    <submittedName>
        <fullName evidence="2">Uncharacterized protein</fullName>
    </submittedName>
</protein>
<dbReference type="HOGENOM" id="CLU_2913950_0_0_4"/>
<evidence type="ECO:0000313" key="3">
    <source>
        <dbReference type="Proteomes" id="UP000019805"/>
    </source>
</evidence>
<gene>
    <name evidence="2" type="ORF">BN940_16286</name>
</gene>
<accession>W8X5K2</accession>
<dbReference type="STRING" id="1437824.BN940_16286"/>
<dbReference type="KEGG" id="cdn:BN940_16286"/>